<organism evidence="3 4">
    <name type="scientific">Arctia plantaginis</name>
    <name type="common">Wood tiger moth</name>
    <name type="synonym">Phalaena plantaginis</name>
    <dbReference type="NCBI Taxonomy" id="874455"/>
    <lineage>
        <taxon>Eukaryota</taxon>
        <taxon>Metazoa</taxon>
        <taxon>Ecdysozoa</taxon>
        <taxon>Arthropoda</taxon>
        <taxon>Hexapoda</taxon>
        <taxon>Insecta</taxon>
        <taxon>Pterygota</taxon>
        <taxon>Neoptera</taxon>
        <taxon>Endopterygota</taxon>
        <taxon>Lepidoptera</taxon>
        <taxon>Glossata</taxon>
        <taxon>Ditrysia</taxon>
        <taxon>Noctuoidea</taxon>
        <taxon>Erebidae</taxon>
        <taxon>Arctiinae</taxon>
        <taxon>Arctia</taxon>
    </lineage>
</organism>
<dbReference type="InterPro" id="IPR000048">
    <property type="entry name" value="IQ_motif_EF-hand-BS"/>
</dbReference>
<proteinExistence type="predicted"/>
<dbReference type="SUPFAM" id="SSF54001">
    <property type="entry name" value="Cysteine proteinases"/>
    <property type="match status" value="1"/>
</dbReference>
<reference evidence="3 4" key="1">
    <citation type="submission" date="2020-04" db="EMBL/GenBank/DDBJ databases">
        <authorList>
            <person name="Wallbank WR R."/>
            <person name="Pardo Diaz C."/>
            <person name="Kozak K."/>
            <person name="Martin S."/>
            <person name="Jiggins C."/>
            <person name="Moest M."/>
            <person name="Warren A I."/>
            <person name="Byers J.R.P. K."/>
            <person name="Montejo-Kovacevich G."/>
            <person name="Yen C E."/>
        </authorList>
    </citation>
    <scope>NUCLEOTIDE SEQUENCE [LARGE SCALE GENOMIC DNA]</scope>
</reference>
<dbReference type="Pfam" id="PF22069">
    <property type="entry name" value="Androglobin_IV"/>
    <property type="match status" value="1"/>
</dbReference>
<dbReference type="InterPro" id="IPR054093">
    <property type="entry name" value="Androglobin_II"/>
</dbReference>
<name>A0A8S1B384_ARCPL</name>
<evidence type="ECO:0000313" key="4">
    <source>
        <dbReference type="Proteomes" id="UP000494106"/>
    </source>
</evidence>
<accession>A0A8S1B384</accession>
<dbReference type="InterPro" id="IPR054094">
    <property type="entry name" value="Androglobin_IV"/>
</dbReference>
<dbReference type="Gene3D" id="1.20.5.190">
    <property type="match status" value="1"/>
</dbReference>
<evidence type="ECO:0000313" key="3">
    <source>
        <dbReference type="EMBL" id="CAB3253948.1"/>
    </source>
</evidence>
<sequence length="1506" mass="170512">MAKKSIAAASAMKPIVFTVDPTECPFREFKDNELQPEYWGMGPAAFKGYSSLGIKGAGPPKLPADYVWVDDQTQALPRSVRQYLNGWVRAEQLAMDRWEAEVVVFEEDSANKMVVADIQLSHAQVLLRSAFCRNVLSACFMLERCETVMMEHQWENFTFALGPEGWRAKNHIYSPGIKPGGGAQHRPGLSRNGCYLVRLFYLGAWRCVWVSDQVPVDATDSPLLPFSPLLSKVPPGKPGTKQAPTTVTSDVVHLWPLLLCKALLKLAAPDMNADENSSSLEDELLPEFDVLHALTGAMNMKYLNFDASMLWDLIISEVNVFSWDDDDETQASTVKSRSTKKPTTKETSAVKRGSMMSIILEDTKDYPPYYLQGITPGFKMSLLVTMARDIPLKKPLPEPEVALWKYYRWVDWARSHGMYEAYDCPRTKFLKVNSLMKMSYAPHLLDVQSTESITATFIKLEMEKTTPGAKAKGKDAKPIGAATPQQPNQTKEELREWIPYEIVQGLILAANVLYYPSMYEFTSAANSPPVRITKIPMNRALDIQAPKGAPLYLQIDGPEENVLKISLSMLHPRILCNSGVLIVDFIESAYLVLERFEWFKDSVLPLPKAFVRTCGYDAVEVKFPPGRHYCRIWVHSRMNWHIMLLSESALLLGLKDQIQCAAVRECPWASKFLLALGSAFVNWLRVNRSNQFLPGVQLADREFFRSYYPDLPWDKEVVGYDRALLHWMFRQALQVHLLKRLHPTEASNVYAVVRKYFCDPDFGFPPKPPPPFSLKVIAETDPCDCLLPEIEETELDEEQTCYNIEEESHAPEEKIIVEKHIMDKLLLPPKPPIASNICELATEEVPCGIMKEERDKVIKKHMAATVIQAHWRGTWARKCLIDHVTVSPEVMKLLQDTTFGNQEALAGLMREFFILYPGAKYAYSVASALSGFHGLHQHHGTTLVTSKCKWIPYFQGVFYCHDSVKVHFDVTSTLHHSTLAVYNNDTGEKLPQAYNAHKTFEFSPNMHGYTVMGHGTLNEVAGFNYEVQWQLTVFSSTNDDFHICDNEDPCTELPLSPAHKLHIDEIFIPNRRNILGGIQLSVTRHEAVSFRTAATSPDLEIIATLRTISADGESQELTSCSGKGEIYWPYIRLEPFPDISRSTVASKQGFKFESARSLIKSHKSKGAGTKNNRSALKIKESAEARAKQYIIEVVTPYGWPLTIAQWRRVTEVRNSQEMLKLDNSVKKANVKEKVVVIKTSAKDKQIPPPPPNINQPQPGDAYVELECSSALGGGIIAKRDDEREMEFANAVRAWDENEVGRNKRGAEIRKLFREEHMETPPPPPSESTPSTQFDLMHEGTEAEELDELKKEQEEQIHGPTPVTESDEVEMSLESEEELEYLTMPEQLRDKFLPLDFLPLCIKELAEHDCVLVTPMKAEAAKQARQARIEAALHRMCELQEYNEVHVLGRQKERCQLLDNLSVDATWPPQLQLILEERDEAIVQENLLMTLAAAKKKQEQTKEKPKK</sequence>
<evidence type="ECO:0000259" key="2">
    <source>
        <dbReference type="PROSITE" id="PS52042"/>
    </source>
</evidence>
<dbReference type="PANTHER" id="PTHR46298:SF1">
    <property type="entry name" value="ANDROGLOBIN"/>
    <property type="match status" value="1"/>
</dbReference>
<dbReference type="InterPro" id="IPR038765">
    <property type="entry name" value="Papain-like_cys_pep_sf"/>
</dbReference>
<dbReference type="PROSITE" id="PS52042">
    <property type="entry name" value="GLOBIN_CP_ADGB"/>
    <property type="match status" value="1"/>
</dbReference>
<dbReference type="Pfam" id="PF22068">
    <property type="entry name" value="Androglobin_II"/>
    <property type="match status" value="1"/>
</dbReference>
<dbReference type="PROSITE" id="PS50096">
    <property type="entry name" value="IQ"/>
    <property type="match status" value="1"/>
</dbReference>
<keyword evidence="4" id="KW-1185">Reference proteome</keyword>
<dbReference type="InterPro" id="IPR053033">
    <property type="entry name" value="Androglobin-like"/>
</dbReference>
<gene>
    <name evidence="3" type="ORF">APLA_LOCUS14357</name>
</gene>
<dbReference type="EMBL" id="CADEBC010000561">
    <property type="protein sequence ID" value="CAB3253948.1"/>
    <property type="molecule type" value="Genomic_DNA"/>
</dbReference>
<feature type="domain" description="Globin" evidence="2">
    <location>
        <begin position="643"/>
        <end position="935"/>
    </location>
</feature>
<dbReference type="CDD" id="cd22307">
    <property type="entry name" value="Adgb_C_mid-like"/>
    <property type="match status" value="1"/>
</dbReference>
<dbReference type="InterPro" id="IPR057249">
    <property type="entry name" value="Globin_CP_ADGB"/>
</dbReference>
<protein>
    <recommendedName>
        <fullName evidence="2">Globin domain-containing protein</fullName>
    </recommendedName>
</protein>
<dbReference type="Pfam" id="PF00612">
    <property type="entry name" value="IQ"/>
    <property type="match status" value="1"/>
</dbReference>
<dbReference type="Proteomes" id="UP000494106">
    <property type="component" value="Unassembled WGS sequence"/>
</dbReference>
<feature type="region of interest" description="Disordered" evidence="1">
    <location>
        <begin position="468"/>
        <end position="490"/>
    </location>
</feature>
<dbReference type="PANTHER" id="PTHR46298">
    <property type="entry name" value="ANDROGLOBIN"/>
    <property type="match status" value="1"/>
</dbReference>
<feature type="region of interest" description="Disordered" evidence="1">
    <location>
        <begin position="1313"/>
        <end position="1332"/>
    </location>
</feature>
<comment type="caution">
    <text evidence="3">The sequence shown here is derived from an EMBL/GenBank/DDBJ whole genome shotgun (WGS) entry which is preliminary data.</text>
</comment>
<dbReference type="OrthoDB" id="9374162at2759"/>
<evidence type="ECO:0000256" key="1">
    <source>
        <dbReference type="SAM" id="MobiDB-lite"/>
    </source>
</evidence>